<dbReference type="Pfam" id="PF26415">
    <property type="entry name" value="DUF8110"/>
    <property type="match status" value="1"/>
</dbReference>
<dbReference type="STRING" id="1227484.C471_16117"/>
<dbReference type="AlphaFoldDB" id="M0DLI0"/>
<organism evidence="2 3">
    <name type="scientific">Halorubrum saccharovorum DSM 1137</name>
    <dbReference type="NCBI Taxonomy" id="1227484"/>
    <lineage>
        <taxon>Archaea</taxon>
        <taxon>Methanobacteriati</taxon>
        <taxon>Methanobacteriota</taxon>
        <taxon>Stenosarchaea group</taxon>
        <taxon>Halobacteria</taxon>
        <taxon>Halobacteriales</taxon>
        <taxon>Haloferacaceae</taxon>
        <taxon>Halorubrum</taxon>
    </lineage>
</organism>
<accession>M0DLI0</accession>
<dbReference type="RefSeq" id="WP_004050737.1">
    <property type="nucleotide sequence ID" value="NZ_AOJE01000070.1"/>
</dbReference>
<reference evidence="2 3" key="1">
    <citation type="journal article" date="2014" name="PLoS Genet.">
        <title>Phylogenetically driven sequencing of extremely halophilic archaea reveals strategies for static and dynamic osmo-response.</title>
        <authorList>
            <person name="Becker E.A."/>
            <person name="Seitzer P.M."/>
            <person name="Tritt A."/>
            <person name="Larsen D."/>
            <person name="Krusor M."/>
            <person name="Yao A.I."/>
            <person name="Wu D."/>
            <person name="Madern D."/>
            <person name="Eisen J.A."/>
            <person name="Darling A.E."/>
            <person name="Facciotti M.T."/>
        </authorList>
    </citation>
    <scope>NUCLEOTIDE SEQUENCE [LARGE SCALE GENOMIC DNA]</scope>
    <source>
        <strain evidence="2 3">DSM 1137</strain>
    </source>
</reference>
<name>M0DLI0_9EURY</name>
<dbReference type="EMBL" id="AOJE01000070">
    <property type="protein sequence ID" value="ELZ36345.1"/>
    <property type="molecule type" value="Genomic_DNA"/>
</dbReference>
<feature type="domain" description="DUF8110" evidence="1">
    <location>
        <begin position="1"/>
        <end position="89"/>
    </location>
</feature>
<evidence type="ECO:0000259" key="1">
    <source>
        <dbReference type="Pfam" id="PF26415"/>
    </source>
</evidence>
<dbReference type="InterPro" id="IPR058423">
    <property type="entry name" value="DUF8110"/>
</dbReference>
<proteinExistence type="predicted"/>
<dbReference type="PATRIC" id="fig|1227484.4.peg.3178"/>
<comment type="caution">
    <text evidence="2">The sequence shown here is derived from an EMBL/GenBank/DDBJ whole genome shotgun (WGS) entry which is preliminary data.</text>
</comment>
<dbReference type="Proteomes" id="UP000011514">
    <property type="component" value="Unassembled WGS sequence"/>
</dbReference>
<protein>
    <recommendedName>
        <fullName evidence="1">DUF8110 domain-containing protein</fullName>
    </recommendedName>
</protein>
<dbReference type="eggNOG" id="arCOG13968">
    <property type="taxonomic scope" value="Archaea"/>
</dbReference>
<dbReference type="OrthoDB" id="314927at2157"/>
<sequence length="89" mass="10355">MTDTLAAEYPEAAPHIQEAVDEHGEDWVLENYYEDIYPLKQVMAVPEKEELPFYDEGEHGAMTEAERAEMYRAWCEYRENLRAGTKPGE</sequence>
<evidence type="ECO:0000313" key="2">
    <source>
        <dbReference type="EMBL" id="ELZ36345.1"/>
    </source>
</evidence>
<keyword evidence="3" id="KW-1185">Reference proteome</keyword>
<evidence type="ECO:0000313" key="3">
    <source>
        <dbReference type="Proteomes" id="UP000011514"/>
    </source>
</evidence>
<gene>
    <name evidence="2" type="ORF">C471_16117</name>
</gene>